<evidence type="ECO:0000313" key="1">
    <source>
        <dbReference type="EMBL" id="WLS06400.1"/>
    </source>
</evidence>
<dbReference type="Proteomes" id="UP001225788">
    <property type="component" value="Plasmid unnamed1"/>
</dbReference>
<organism evidence="1 2">
    <name type="scientific">Shinella oryzae</name>
    <dbReference type="NCBI Taxonomy" id="2871820"/>
    <lineage>
        <taxon>Bacteria</taxon>
        <taxon>Pseudomonadati</taxon>
        <taxon>Pseudomonadota</taxon>
        <taxon>Alphaproteobacteria</taxon>
        <taxon>Hyphomicrobiales</taxon>
        <taxon>Rhizobiaceae</taxon>
        <taxon>Shinella</taxon>
    </lineage>
</organism>
<keyword evidence="1" id="KW-0456">Lyase</keyword>
<keyword evidence="1" id="KW-0614">Plasmid</keyword>
<accession>A0ABY9KD30</accession>
<dbReference type="InterPro" id="IPR014710">
    <property type="entry name" value="RmlC-like_jellyroll"/>
</dbReference>
<keyword evidence="2" id="KW-1185">Reference proteome</keyword>
<proteinExistence type="predicted"/>
<dbReference type="Pfam" id="PF16867">
    <property type="entry name" value="DMSP_lyase"/>
    <property type="match status" value="1"/>
</dbReference>
<dbReference type="InterPro" id="IPR011051">
    <property type="entry name" value="RmlC_Cupin_sf"/>
</dbReference>
<gene>
    <name evidence="1" type="ORF">Q9315_20690</name>
</gene>
<dbReference type="SUPFAM" id="SSF51182">
    <property type="entry name" value="RmlC-like cupins"/>
    <property type="match status" value="1"/>
</dbReference>
<name>A0ABY9KD30_9HYPH</name>
<sequence>MMPRSDVLQGFLDAIFGAFDDCVTDARARASITTQIVAALKVPHPERQDIGRRLPVCEGHLTDALSVGSDRPSLRLLLERFRALEPLLEWKTRPHFDETASDNFATGHANTMIVGPGGFEDRPDIWLGVSLLAPHVRYPDHDHAPEETYLVMSDGEFLHGESGWFSPGVGGTFYNPPGIRHAMRSKGKPLFAFWALLPDQTKR</sequence>
<dbReference type="GO" id="GO:0016829">
    <property type="term" value="F:lyase activity"/>
    <property type="evidence" value="ECO:0007669"/>
    <property type="project" value="UniProtKB-KW"/>
</dbReference>
<dbReference type="InterPro" id="IPR031723">
    <property type="entry name" value="DMSP_lyase"/>
</dbReference>
<geneLocation type="plasmid" evidence="1 2">
    <name>unnamed1</name>
</geneLocation>
<dbReference type="RefSeq" id="WP_306162714.1">
    <property type="nucleotide sequence ID" value="NZ_CP132315.1"/>
</dbReference>
<protein>
    <submittedName>
        <fullName evidence="1">Dimethylsulfonioproprionate lyase family protein</fullName>
    </submittedName>
</protein>
<evidence type="ECO:0000313" key="2">
    <source>
        <dbReference type="Proteomes" id="UP001225788"/>
    </source>
</evidence>
<dbReference type="Gene3D" id="2.60.120.10">
    <property type="entry name" value="Jelly Rolls"/>
    <property type="match status" value="1"/>
</dbReference>
<reference evidence="1 2" key="1">
    <citation type="submission" date="2023-08" db="EMBL/GenBank/DDBJ databases">
        <title>Pathogen: clinical or host-associated sample.</title>
        <authorList>
            <person name="Hergert J."/>
            <person name="Casey R."/>
            <person name="Wagner J."/>
            <person name="Young E.L."/>
            <person name="Oakeson K.F."/>
        </authorList>
    </citation>
    <scope>NUCLEOTIDE SEQUENCE [LARGE SCALE GENOMIC DNA]</scope>
    <source>
        <strain evidence="1 2">UPHL-collab-2</strain>
        <plasmid evidence="1 2">unnamed1</plasmid>
    </source>
</reference>
<dbReference type="EMBL" id="CP132315">
    <property type="protein sequence ID" value="WLS06400.1"/>
    <property type="molecule type" value="Genomic_DNA"/>
</dbReference>